<comment type="caution">
    <text evidence="2">The sequence shown here is derived from an EMBL/GenBank/DDBJ whole genome shotgun (WGS) entry which is preliminary data.</text>
</comment>
<accession>A0AAU9N3T1</accession>
<keyword evidence="1" id="KW-1133">Transmembrane helix</keyword>
<gene>
    <name evidence="2" type="ORF">LVIROSA_LOCUS15807</name>
</gene>
<name>A0AAU9N3T1_9ASTR</name>
<dbReference type="Proteomes" id="UP001157418">
    <property type="component" value="Unassembled WGS sequence"/>
</dbReference>
<dbReference type="EMBL" id="CAKMRJ010002303">
    <property type="protein sequence ID" value="CAH1428910.1"/>
    <property type="molecule type" value="Genomic_DNA"/>
</dbReference>
<evidence type="ECO:0000313" key="3">
    <source>
        <dbReference type="Proteomes" id="UP001157418"/>
    </source>
</evidence>
<feature type="transmembrane region" description="Helical" evidence="1">
    <location>
        <begin position="157"/>
        <end position="179"/>
    </location>
</feature>
<keyword evidence="1" id="KW-0472">Membrane</keyword>
<reference evidence="2 3" key="1">
    <citation type="submission" date="2022-01" db="EMBL/GenBank/DDBJ databases">
        <authorList>
            <person name="Xiong W."/>
            <person name="Schranz E."/>
        </authorList>
    </citation>
    <scope>NUCLEOTIDE SEQUENCE [LARGE SCALE GENOMIC DNA]</scope>
</reference>
<evidence type="ECO:0000256" key="1">
    <source>
        <dbReference type="SAM" id="Phobius"/>
    </source>
</evidence>
<protein>
    <submittedName>
        <fullName evidence="2">Uncharacterized protein</fullName>
    </submittedName>
</protein>
<feature type="transmembrane region" description="Helical" evidence="1">
    <location>
        <begin position="21"/>
        <end position="42"/>
    </location>
</feature>
<feature type="transmembrane region" description="Helical" evidence="1">
    <location>
        <begin position="92"/>
        <end position="110"/>
    </location>
</feature>
<dbReference type="PANTHER" id="PTHR33133:SF63">
    <property type="entry name" value="TRANSMEMBRANE PROTEIN"/>
    <property type="match status" value="1"/>
</dbReference>
<proteinExistence type="predicted"/>
<feature type="transmembrane region" description="Helical" evidence="1">
    <location>
        <begin position="131"/>
        <end position="151"/>
    </location>
</feature>
<keyword evidence="3" id="KW-1185">Reference proteome</keyword>
<organism evidence="2 3">
    <name type="scientific">Lactuca virosa</name>
    <dbReference type="NCBI Taxonomy" id="75947"/>
    <lineage>
        <taxon>Eukaryota</taxon>
        <taxon>Viridiplantae</taxon>
        <taxon>Streptophyta</taxon>
        <taxon>Embryophyta</taxon>
        <taxon>Tracheophyta</taxon>
        <taxon>Spermatophyta</taxon>
        <taxon>Magnoliopsida</taxon>
        <taxon>eudicotyledons</taxon>
        <taxon>Gunneridae</taxon>
        <taxon>Pentapetalae</taxon>
        <taxon>asterids</taxon>
        <taxon>campanulids</taxon>
        <taxon>Asterales</taxon>
        <taxon>Asteraceae</taxon>
        <taxon>Cichorioideae</taxon>
        <taxon>Cichorieae</taxon>
        <taxon>Lactucinae</taxon>
        <taxon>Lactuca</taxon>
    </lineage>
</organism>
<evidence type="ECO:0000313" key="2">
    <source>
        <dbReference type="EMBL" id="CAH1428910.1"/>
    </source>
</evidence>
<dbReference type="AlphaFoldDB" id="A0AAU9N3T1"/>
<keyword evidence="1" id="KW-0812">Transmembrane</keyword>
<sequence>MNKHSGLSDLLKALPNIISQNAKFMAITTSVFLIHYSIPFILPTSNAKFMDLSFKLFTLVSAHPHTTEYNELLIAIREDINIFLRIETFNSVFYFFAAQITIIVIASSYYRGSNLSLKEFMIKVSRKWTRLFFTSFYVKLLPLGYTCFFFLPRLIPSLVLLDHPVFLITILLFLAYFFIKLNLYLSVVWSLSVVVSAFKDTDELSAVGNAREVVSARG</sequence>
<dbReference type="PANTHER" id="PTHR33133">
    <property type="entry name" value="OS08G0107100 PROTEIN-RELATED"/>
    <property type="match status" value="1"/>
</dbReference>